<dbReference type="EMBL" id="BGPR01010438">
    <property type="protein sequence ID" value="GBN46143.1"/>
    <property type="molecule type" value="Genomic_DNA"/>
</dbReference>
<evidence type="ECO:0000313" key="3">
    <source>
        <dbReference type="EMBL" id="GBN50849.1"/>
    </source>
</evidence>
<evidence type="ECO:0000313" key="2">
    <source>
        <dbReference type="EMBL" id="GBN50708.1"/>
    </source>
</evidence>
<sequence length="126" mass="14373">MFCQKARPNFFPRKADCSRLIFCQAWQPLPMSVMSRSVDAADPSLICHDPPLSTQLIQVSLSRTSRYERQTDTRFWTSLILARHRFLLAPLLFNLDASQSRTPHATLAHRLPSQANSSEGLSQMKQ</sequence>
<reference evidence="1 4" key="1">
    <citation type="journal article" date="2019" name="Sci. Rep.">
        <title>Orb-weaving spider Araneus ventricosus genome elucidates the spidroin gene catalogue.</title>
        <authorList>
            <person name="Kono N."/>
            <person name="Nakamura H."/>
            <person name="Ohtoshi R."/>
            <person name="Moran D.A.P."/>
            <person name="Shinohara A."/>
            <person name="Yoshida Y."/>
            <person name="Fujiwara M."/>
            <person name="Mori M."/>
            <person name="Tomita M."/>
            <person name="Arakawa K."/>
        </authorList>
    </citation>
    <scope>NUCLEOTIDE SEQUENCE [LARGE SCALE GENOMIC DNA]</scope>
</reference>
<comment type="caution">
    <text evidence="1">The sequence shown here is derived from an EMBL/GenBank/DDBJ whole genome shotgun (WGS) entry which is preliminary data.</text>
</comment>
<dbReference type="AlphaFoldDB" id="A0A4Y2P523"/>
<name>A0A4Y2P523_ARAVE</name>
<evidence type="ECO:0000313" key="1">
    <source>
        <dbReference type="EMBL" id="GBN46143.1"/>
    </source>
</evidence>
<keyword evidence="4" id="KW-1185">Reference proteome</keyword>
<dbReference type="EMBL" id="BGPR01011344">
    <property type="protein sequence ID" value="GBN50849.1"/>
    <property type="molecule type" value="Genomic_DNA"/>
</dbReference>
<accession>A0A4Y2P523</accession>
<dbReference type="Proteomes" id="UP000499080">
    <property type="component" value="Unassembled WGS sequence"/>
</dbReference>
<gene>
    <name evidence="3" type="ORF">AVEN_114872_1</name>
    <name evidence="1" type="ORF">AVEN_141270_1</name>
    <name evidence="2" type="ORF">AVEN_218116_1</name>
</gene>
<proteinExistence type="predicted"/>
<organism evidence="1 4">
    <name type="scientific">Araneus ventricosus</name>
    <name type="common">Orbweaver spider</name>
    <name type="synonym">Epeira ventricosa</name>
    <dbReference type="NCBI Taxonomy" id="182803"/>
    <lineage>
        <taxon>Eukaryota</taxon>
        <taxon>Metazoa</taxon>
        <taxon>Ecdysozoa</taxon>
        <taxon>Arthropoda</taxon>
        <taxon>Chelicerata</taxon>
        <taxon>Arachnida</taxon>
        <taxon>Araneae</taxon>
        <taxon>Araneomorphae</taxon>
        <taxon>Entelegynae</taxon>
        <taxon>Araneoidea</taxon>
        <taxon>Araneidae</taxon>
        <taxon>Araneus</taxon>
    </lineage>
</organism>
<dbReference type="EMBL" id="BGPR01011320">
    <property type="protein sequence ID" value="GBN50708.1"/>
    <property type="molecule type" value="Genomic_DNA"/>
</dbReference>
<evidence type="ECO:0000313" key="4">
    <source>
        <dbReference type="Proteomes" id="UP000499080"/>
    </source>
</evidence>
<protein>
    <submittedName>
        <fullName evidence="1">Uncharacterized protein</fullName>
    </submittedName>
</protein>